<feature type="non-terminal residue" evidence="1">
    <location>
        <position position="1"/>
    </location>
</feature>
<evidence type="ECO:0000313" key="1">
    <source>
        <dbReference type="EMBL" id="VAW57484.1"/>
    </source>
</evidence>
<keyword evidence="1" id="KW-0436">Ligase</keyword>
<organism evidence="1">
    <name type="scientific">hydrothermal vent metagenome</name>
    <dbReference type="NCBI Taxonomy" id="652676"/>
    <lineage>
        <taxon>unclassified sequences</taxon>
        <taxon>metagenomes</taxon>
        <taxon>ecological metagenomes</taxon>
    </lineage>
</organism>
<dbReference type="EC" id="6.1.1.14" evidence="1"/>
<dbReference type="GO" id="GO:0004820">
    <property type="term" value="F:glycine-tRNA ligase activity"/>
    <property type="evidence" value="ECO:0007669"/>
    <property type="project" value="UniProtKB-EC"/>
</dbReference>
<proteinExistence type="predicted"/>
<gene>
    <name evidence="1" type="ORF">MNBD_GAMMA07-2624</name>
</gene>
<keyword evidence="1" id="KW-0030">Aminoacyl-tRNA synthetase</keyword>
<protein>
    <submittedName>
        <fullName evidence="1">Glycyl-tRNA synthetase beta chain</fullName>
        <ecNumber evidence="1">6.1.1.14</ecNumber>
    </submittedName>
</protein>
<sequence>RDPIDAFFDQVMVMVDDDALKNNRIALLNQLHSLFIKTADLSRLQA</sequence>
<dbReference type="EMBL" id="UOFF01000404">
    <property type="protein sequence ID" value="VAW57484.1"/>
    <property type="molecule type" value="Genomic_DNA"/>
</dbReference>
<name>A0A3B0XMU8_9ZZZZ</name>
<dbReference type="AlphaFoldDB" id="A0A3B0XMU8"/>
<reference evidence="1" key="1">
    <citation type="submission" date="2018-06" db="EMBL/GenBank/DDBJ databases">
        <authorList>
            <person name="Zhirakovskaya E."/>
        </authorList>
    </citation>
    <scope>NUCLEOTIDE SEQUENCE</scope>
</reference>
<accession>A0A3B0XMU8</accession>